<organism evidence="1 2">
    <name type="scientific">Thioploca ingrica</name>
    <dbReference type="NCBI Taxonomy" id="40754"/>
    <lineage>
        <taxon>Bacteria</taxon>
        <taxon>Pseudomonadati</taxon>
        <taxon>Pseudomonadota</taxon>
        <taxon>Gammaproteobacteria</taxon>
        <taxon>Thiotrichales</taxon>
        <taxon>Thiotrichaceae</taxon>
        <taxon>Thioploca</taxon>
    </lineage>
</organism>
<dbReference type="EMBL" id="AP014633">
    <property type="protein sequence ID" value="BAP56290.1"/>
    <property type="molecule type" value="Genomic_DNA"/>
</dbReference>
<dbReference type="AlphaFoldDB" id="A0A090AM70"/>
<proteinExistence type="predicted"/>
<dbReference type="Proteomes" id="UP000031623">
    <property type="component" value="Chromosome"/>
</dbReference>
<protein>
    <submittedName>
        <fullName evidence="1">Uncharacterized protein</fullName>
    </submittedName>
</protein>
<keyword evidence="2" id="KW-1185">Reference proteome</keyword>
<sequence>MKRAIEAVQNAPTEQKGETVIEVASRYAELAAAIANLHSAVERAQSLCTQVPVVTFDFGARTPLTPMQPGETDSSRAPYIGGGMTFHF</sequence>
<evidence type="ECO:0000313" key="2">
    <source>
        <dbReference type="Proteomes" id="UP000031623"/>
    </source>
</evidence>
<reference evidence="1" key="1">
    <citation type="journal article" date="2014" name="ISME J.">
        <title>Ecophysiology of Thioploca ingrica as revealed by the complete genome sequence supplemented with proteomic evidence.</title>
        <authorList>
            <person name="Kojima H."/>
            <person name="Ogura Y."/>
            <person name="Yamamoto N."/>
            <person name="Togashi T."/>
            <person name="Mori H."/>
            <person name="Watanabe T."/>
            <person name="Nemoto F."/>
            <person name="Kurokawa K."/>
            <person name="Hayashi T."/>
            <person name="Fukui M."/>
        </authorList>
    </citation>
    <scope>NUCLEOTIDE SEQUENCE [LARGE SCALE GENOMIC DNA]</scope>
</reference>
<gene>
    <name evidence="1" type="ORF">THII_1993</name>
</gene>
<dbReference type="HOGENOM" id="CLU_2468053_0_0_6"/>
<name>A0A090AM70_9GAMM</name>
<dbReference type="KEGG" id="tig:THII_1993"/>
<accession>A0A090AM70</accession>
<evidence type="ECO:0000313" key="1">
    <source>
        <dbReference type="EMBL" id="BAP56290.1"/>
    </source>
</evidence>